<keyword evidence="7 8" id="KW-0807">Transducer</keyword>
<evidence type="ECO:0000256" key="3">
    <source>
        <dbReference type="ARBA" id="ARBA00022481"/>
    </source>
</evidence>
<sequence length="673" mass="73252">MNPFRFLRQAASAAAGTASVVSTFSNLASDLQAIHLSPTFIAGFVSPHLDLDAVARQLRQRFPQATLSLCTTAGELSSASESLYCAAQGHWDRIVLQLFDASLIAGAEMVSVPLLSEDIRGNGKRLGMRDRIDRLVGELKRTRVNMALDSRDTLAYVLFDGLSASESFFMEALYESGRFPCLFVGGSAGGKDDFQKTLLHDGQRSYQNHAQIVFLKCAPNVRFGVFKSQNFEPTPLSFSVLTASLEERYIHQVFDAAGNIKTMVAALCDAFKCAPNQLEKYLAEYSFAIRVGEELFVRSIARIDYARETIHLFCDVAPGEELVMVKRTSLRDATQRDFQRFLQGKGGQPVVGLLNDCILRRANNAGKLGEMTGVFGDVPVAGFSTFGEILGLNLNQTLTAIFFFKVAKGATFSDDYIDRFASHYGEFKAFFLRRQIQKLAGLNRVVVKQIEAFKAHQYTSDLDTQGLDASVQPVFSGLADLGSVLSQATEQQAEIARQLQHYSGELHLSMDDLTSTIDHQNSVTAQAGNTVTGLSDHADEVVGSARDLAQSSLRIQSVVQVIQQIAGQTNLLALNAAIEAARAGETGRGFAVVADEVRKLAEITRKNAGEIGVDIDALSGEIQKVASQIEEQSSAVGTLKQLLGDLENSSRMTEGTSQRTKKIADTLTGLTHL</sequence>
<name>A0A7D5D8J3_9PSED</name>
<keyword evidence="6" id="KW-0472">Membrane</keyword>
<dbReference type="GO" id="GO:0006935">
    <property type="term" value="P:chemotaxis"/>
    <property type="evidence" value="ECO:0007669"/>
    <property type="project" value="UniProtKB-ARBA"/>
</dbReference>
<evidence type="ECO:0000313" key="11">
    <source>
        <dbReference type="Proteomes" id="UP000509568"/>
    </source>
</evidence>
<evidence type="ECO:0000256" key="2">
    <source>
        <dbReference type="ARBA" id="ARBA00022475"/>
    </source>
</evidence>
<dbReference type="GO" id="GO:0005886">
    <property type="term" value="C:plasma membrane"/>
    <property type="evidence" value="ECO:0007669"/>
    <property type="project" value="UniProtKB-SubCell"/>
</dbReference>
<dbReference type="PANTHER" id="PTHR32089">
    <property type="entry name" value="METHYL-ACCEPTING CHEMOTAXIS PROTEIN MCPB"/>
    <property type="match status" value="1"/>
</dbReference>
<dbReference type="InterPro" id="IPR004089">
    <property type="entry name" value="MCPsignal_dom"/>
</dbReference>
<evidence type="ECO:0000256" key="5">
    <source>
        <dbReference type="ARBA" id="ARBA00022989"/>
    </source>
</evidence>
<dbReference type="Pfam" id="PF08495">
    <property type="entry name" value="FIST"/>
    <property type="match status" value="1"/>
</dbReference>
<dbReference type="Proteomes" id="UP000509568">
    <property type="component" value="Chromosome"/>
</dbReference>
<reference evidence="10 11" key="1">
    <citation type="submission" date="2020-06" db="EMBL/GenBank/DDBJ databases">
        <title>Pseudomonas eucalypticola sp. nov., an endophyte of Eucalyptus dunnii leaves with biocontrol ability of eucalyptus leaf blight.</title>
        <authorList>
            <person name="Liu Y."/>
            <person name="Song Z."/>
            <person name="Zeng H."/>
            <person name="Lu M."/>
            <person name="Wang X."/>
            <person name="Lian X."/>
            <person name="Zhang Q."/>
        </authorList>
    </citation>
    <scope>NUCLEOTIDE SEQUENCE [LARGE SCALE GENOMIC DNA]</scope>
    <source>
        <strain evidence="10 11">NP-1</strain>
    </source>
</reference>
<feature type="domain" description="Methyl-accepting transducer" evidence="9">
    <location>
        <begin position="485"/>
        <end position="673"/>
    </location>
</feature>
<dbReference type="Gene3D" id="1.10.287.950">
    <property type="entry name" value="Methyl-accepting chemotaxis protein"/>
    <property type="match status" value="1"/>
</dbReference>
<dbReference type="SMART" id="SM01204">
    <property type="entry name" value="FIST_C"/>
    <property type="match status" value="1"/>
</dbReference>
<dbReference type="InterPro" id="IPR013702">
    <property type="entry name" value="FIST_domain_N"/>
</dbReference>
<keyword evidence="2" id="KW-1003">Cell membrane</keyword>
<accession>A0A7D5D8J3</accession>
<dbReference type="Pfam" id="PF10442">
    <property type="entry name" value="FIST_C"/>
    <property type="match status" value="1"/>
</dbReference>
<keyword evidence="11" id="KW-1185">Reference proteome</keyword>
<evidence type="ECO:0000256" key="8">
    <source>
        <dbReference type="PROSITE-ProRule" id="PRU00284"/>
    </source>
</evidence>
<dbReference type="SUPFAM" id="SSF58104">
    <property type="entry name" value="Methyl-accepting chemotaxis protein (MCP) signaling domain"/>
    <property type="match status" value="1"/>
</dbReference>
<dbReference type="AlphaFoldDB" id="A0A7D5D8J3"/>
<dbReference type="PANTHER" id="PTHR32089:SF112">
    <property type="entry name" value="LYSOZYME-LIKE PROTEIN-RELATED"/>
    <property type="match status" value="1"/>
</dbReference>
<dbReference type="GO" id="GO:0007165">
    <property type="term" value="P:signal transduction"/>
    <property type="evidence" value="ECO:0007669"/>
    <property type="project" value="UniProtKB-KW"/>
</dbReference>
<dbReference type="EMBL" id="CP056030">
    <property type="protein sequence ID" value="QKZ05553.1"/>
    <property type="molecule type" value="Genomic_DNA"/>
</dbReference>
<gene>
    <name evidence="10" type="ORF">HWQ56_17830</name>
</gene>
<dbReference type="KEGG" id="pez:HWQ56_17830"/>
<comment type="subcellular location">
    <subcellularLocation>
        <location evidence="1">Cell membrane</location>
    </subcellularLocation>
</comment>
<dbReference type="PROSITE" id="PS50111">
    <property type="entry name" value="CHEMOTAXIS_TRANSDUC_2"/>
    <property type="match status" value="1"/>
</dbReference>
<dbReference type="Pfam" id="PF00015">
    <property type="entry name" value="MCPsignal"/>
    <property type="match status" value="1"/>
</dbReference>
<evidence type="ECO:0000313" key="10">
    <source>
        <dbReference type="EMBL" id="QKZ05553.1"/>
    </source>
</evidence>
<dbReference type="InterPro" id="IPR019494">
    <property type="entry name" value="FIST_C"/>
</dbReference>
<evidence type="ECO:0000256" key="4">
    <source>
        <dbReference type="ARBA" id="ARBA00022692"/>
    </source>
</evidence>
<evidence type="ECO:0000256" key="6">
    <source>
        <dbReference type="ARBA" id="ARBA00023136"/>
    </source>
</evidence>
<evidence type="ECO:0000259" key="9">
    <source>
        <dbReference type="PROSITE" id="PS50111"/>
    </source>
</evidence>
<dbReference type="SMART" id="SM00897">
    <property type="entry name" value="FIST"/>
    <property type="match status" value="1"/>
</dbReference>
<protein>
    <submittedName>
        <fullName evidence="10">FIST C-terminal domain-containing protein</fullName>
    </submittedName>
</protein>
<keyword evidence="5" id="KW-1133">Transmembrane helix</keyword>
<keyword evidence="4" id="KW-0812">Transmembrane</keyword>
<keyword evidence="3" id="KW-0488">Methylation</keyword>
<organism evidence="10 11">
    <name type="scientific">Pseudomonas eucalypticola</name>
    <dbReference type="NCBI Taxonomy" id="2599595"/>
    <lineage>
        <taxon>Bacteria</taxon>
        <taxon>Pseudomonadati</taxon>
        <taxon>Pseudomonadota</taxon>
        <taxon>Gammaproteobacteria</taxon>
        <taxon>Pseudomonadales</taxon>
        <taxon>Pseudomonadaceae</taxon>
        <taxon>Pseudomonas</taxon>
    </lineage>
</organism>
<dbReference type="SMART" id="SM00283">
    <property type="entry name" value="MA"/>
    <property type="match status" value="1"/>
</dbReference>
<dbReference type="RefSeq" id="WP_158154042.1">
    <property type="nucleotide sequence ID" value="NZ_CP056030.1"/>
</dbReference>
<proteinExistence type="predicted"/>
<evidence type="ECO:0000256" key="7">
    <source>
        <dbReference type="ARBA" id="ARBA00023224"/>
    </source>
</evidence>
<evidence type="ECO:0000256" key="1">
    <source>
        <dbReference type="ARBA" id="ARBA00004236"/>
    </source>
</evidence>